<evidence type="ECO:0000313" key="4">
    <source>
        <dbReference type="EMBL" id="CDG83142.1"/>
    </source>
</evidence>
<evidence type="ECO:0000259" key="2">
    <source>
        <dbReference type="Pfam" id="PF22815"/>
    </source>
</evidence>
<dbReference type="HOGENOM" id="CLU_025572_0_0_4"/>
<organism evidence="4 5">
    <name type="scientific">Janthinobacterium agaricidamnosum NBRC 102515 = DSM 9628</name>
    <dbReference type="NCBI Taxonomy" id="1349767"/>
    <lineage>
        <taxon>Bacteria</taxon>
        <taxon>Pseudomonadati</taxon>
        <taxon>Pseudomonadota</taxon>
        <taxon>Betaproteobacteria</taxon>
        <taxon>Burkholderiales</taxon>
        <taxon>Oxalobacteraceae</taxon>
        <taxon>Janthinobacterium</taxon>
    </lineage>
</organism>
<feature type="domain" description="CBM6/CBM35/CBM36-like 1" evidence="2">
    <location>
        <begin position="37"/>
        <end position="201"/>
    </location>
</feature>
<evidence type="ECO:0000256" key="1">
    <source>
        <dbReference type="SAM" id="SignalP"/>
    </source>
</evidence>
<proteinExistence type="predicted"/>
<feature type="chain" id="PRO_5004797429" evidence="1">
    <location>
        <begin position="30"/>
        <end position="608"/>
    </location>
</feature>
<dbReference type="EMBL" id="HG322949">
    <property type="protein sequence ID" value="CDG83142.1"/>
    <property type="molecule type" value="Genomic_DNA"/>
</dbReference>
<keyword evidence="1" id="KW-0732">Signal</keyword>
<dbReference type="STRING" id="1349767.GJA_2511"/>
<dbReference type="SUPFAM" id="SSF51126">
    <property type="entry name" value="Pectin lyase-like"/>
    <property type="match status" value="2"/>
</dbReference>
<name>W0V797_9BURK</name>
<dbReference type="eggNOG" id="COG5434">
    <property type="taxonomic scope" value="Bacteria"/>
</dbReference>
<reference evidence="4 5" key="1">
    <citation type="journal article" date="2015" name="Genome Announc.">
        <title>Genome Sequence of Mushroom Soft-Rot Pathogen Janthinobacterium agaricidamnosum.</title>
        <authorList>
            <person name="Graupner K."/>
            <person name="Lackner G."/>
            <person name="Hertweck C."/>
        </authorList>
    </citation>
    <scope>NUCLEOTIDE SEQUENCE [LARGE SCALE GENOMIC DNA]</scope>
    <source>
        <strain evidence="5">NBRC 102515 / DSM 9628</strain>
    </source>
</reference>
<dbReference type="InterPro" id="IPR033801">
    <property type="entry name" value="CBM6-CBM35-CBM36-like_1"/>
</dbReference>
<dbReference type="KEGG" id="jag:GJA_2511"/>
<dbReference type="AlphaFoldDB" id="W0V797"/>
<evidence type="ECO:0000259" key="3">
    <source>
        <dbReference type="Pfam" id="PF22816"/>
    </source>
</evidence>
<keyword evidence="5" id="KW-1185">Reference proteome</keyword>
<gene>
    <name evidence="4" type="ORF">GJA_2511</name>
</gene>
<dbReference type="RefSeq" id="WP_051780704.1">
    <property type="nucleotide sequence ID" value="NZ_BCTH01000083.1"/>
</dbReference>
<dbReference type="PATRIC" id="fig|1349767.4.peg.4249"/>
<dbReference type="Gene3D" id="2.160.20.10">
    <property type="entry name" value="Single-stranded right-handed beta-helix, Pectin lyase-like"/>
    <property type="match status" value="1"/>
</dbReference>
<protein>
    <submittedName>
        <fullName evidence="4">Coagulation factor 5/8 type domain protein</fullName>
    </submittedName>
</protein>
<sequence length="608" mass="64027">MNQSKKTQIMTMTALAAAATLLAAAHAHAGVGATTLFTSYEAEAGTVVGGAKVVALTAAPATRFASPELEASGHAYVAMTGKNQEVWWTNNTGKPISFINVRASIPDAPGGGGITATLNLYVNGVFRQHLNLNSRQSWIYEGKEYQASDQNPVSGKPRAFFDETHAFIVGEPIGPGSTFSLRTDSDNTAAFYNIDVIDVENPPPPLAQPANSISITSCGAVADMAPTNGGGNPNARDSTAAIQNCINQAQSQNKILWIPSGNFYLKGTNGLVAKGITIEGAGMWYSTIYRDVPLPNANGLGAIFQLTSTTVRNFHVDSNARSREPVDGAGGAMDTTGTNWLAENLWTQHVLSGFWASGTGGMVRNNRLTSIWADGCNLNNVALDTSIGNYLTATNNFIRGTGDDGMAINSVAYNDTDHGRVYYTPMTNITQTNNTVISAWNGKGIGVYGGSNNLVANNYIADTARYSGMGVGRFGSNGSDLHASRISGNLIVRSGGNGFDQGQPALHIGSDSDDPNLGIIDDIEVSGNSVVDALYDGIGFSMSTNIRLQQNTVTAPWRNGIVIGAPFYSTPKGDATISNNTVSGLRSGKVAYANYAKNFQATLSGNNW</sequence>
<dbReference type="OrthoDB" id="9135535at2"/>
<dbReference type="Pfam" id="PF22816">
    <property type="entry name" value="CatAgl_D2"/>
    <property type="match status" value="1"/>
</dbReference>
<dbReference type="Proteomes" id="UP000027604">
    <property type="component" value="Chromosome I"/>
</dbReference>
<dbReference type="InterPro" id="IPR012334">
    <property type="entry name" value="Pectin_lyas_fold"/>
</dbReference>
<accession>W0V797</accession>
<feature type="signal peptide" evidence="1">
    <location>
        <begin position="1"/>
        <end position="29"/>
    </location>
</feature>
<dbReference type="InterPro" id="IPR006626">
    <property type="entry name" value="PbH1"/>
</dbReference>
<feature type="domain" description="Alpha-1,3-glucanase catalytic" evidence="3">
    <location>
        <begin position="240"/>
        <end position="499"/>
    </location>
</feature>
<evidence type="ECO:0000313" key="5">
    <source>
        <dbReference type="Proteomes" id="UP000027604"/>
    </source>
</evidence>
<dbReference type="Pfam" id="PF22815">
    <property type="entry name" value="CatAgl_D1"/>
    <property type="match status" value="1"/>
</dbReference>
<dbReference type="InterPro" id="IPR055149">
    <property type="entry name" value="Agl_cat_D2"/>
</dbReference>
<dbReference type="SMART" id="SM00710">
    <property type="entry name" value="PbH1"/>
    <property type="match status" value="6"/>
</dbReference>
<dbReference type="InterPro" id="IPR011050">
    <property type="entry name" value="Pectin_lyase_fold/virulence"/>
</dbReference>